<dbReference type="AlphaFoldDB" id="A0A7J3X6Z1"/>
<accession>A0A7J3X6Z1</accession>
<protein>
    <submittedName>
        <fullName evidence="1">Uncharacterized protein</fullName>
    </submittedName>
</protein>
<name>A0A7J3X6Z1_THEPE</name>
<comment type="caution">
    <text evidence="1">The sequence shown here is derived from an EMBL/GenBank/DDBJ whole genome shotgun (WGS) entry which is preliminary data.</text>
</comment>
<organism evidence="1">
    <name type="scientific">Thermofilum pendens</name>
    <dbReference type="NCBI Taxonomy" id="2269"/>
    <lineage>
        <taxon>Archaea</taxon>
        <taxon>Thermoproteota</taxon>
        <taxon>Thermoprotei</taxon>
        <taxon>Thermofilales</taxon>
        <taxon>Thermofilaceae</taxon>
        <taxon>Thermofilum</taxon>
    </lineage>
</organism>
<evidence type="ECO:0000313" key="1">
    <source>
        <dbReference type="EMBL" id="HHP04922.1"/>
    </source>
</evidence>
<proteinExistence type="predicted"/>
<sequence length="82" mass="8934">MRAVRLEVCAETEAGNKACTTLAECREPGEAAGSTKTLPERVLVIAHVARVFGGLALSGWELPRELHELFYVGRGRLRAREG</sequence>
<reference evidence="1" key="1">
    <citation type="journal article" date="2020" name="mSystems">
        <title>Genome- and Community-Level Interaction Insights into Carbon Utilization and Element Cycling Functions of Hydrothermarchaeota in Hydrothermal Sediment.</title>
        <authorList>
            <person name="Zhou Z."/>
            <person name="Liu Y."/>
            <person name="Xu W."/>
            <person name="Pan J."/>
            <person name="Luo Z.H."/>
            <person name="Li M."/>
        </authorList>
    </citation>
    <scope>NUCLEOTIDE SEQUENCE [LARGE SCALE GENOMIC DNA]</scope>
    <source>
        <strain evidence="1">SpSt-1125</strain>
    </source>
</reference>
<gene>
    <name evidence="1" type="ORF">ENM88_04135</name>
</gene>
<dbReference type="EMBL" id="DRZM01000130">
    <property type="protein sequence ID" value="HHP04922.1"/>
    <property type="molecule type" value="Genomic_DNA"/>
</dbReference>